<evidence type="ECO:0000256" key="1">
    <source>
        <dbReference type="SAM" id="MobiDB-lite"/>
    </source>
</evidence>
<keyword evidence="3" id="KW-1185">Reference proteome</keyword>
<organism evidence="2 3">
    <name type="scientific">Brassica carinata</name>
    <name type="common">Ethiopian mustard</name>
    <name type="synonym">Abyssinian cabbage</name>
    <dbReference type="NCBI Taxonomy" id="52824"/>
    <lineage>
        <taxon>Eukaryota</taxon>
        <taxon>Viridiplantae</taxon>
        <taxon>Streptophyta</taxon>
        <taxon>Embryophyta</taxon>
        <taxon>Tracheophyta</taxon>
        <taxon>Spermatophyta</taxon>
        <taxon>Magnoliopsida</taxon>
        <taxon>eudicotyledons</taxon>
        <taxon>Gunneridae</taxon>
        <taxon>Pentapetalae</taxon>
        <taxon>rosids</taxon>
        <taxon>malvids</taxon>
        <taxon>Brassicales</taxon>
        <taxon>Brassicaceae</taxon>
        <taxon>Brassiceae</taxon>
        <taxon>Brassica</taxon>
    </lineage>
</organism>
<protein>
    <submittedName>
        <fullName evidence="2">Uncharacterized protein</fullName>
    </submittedName>
</protein>
<reference evidence="2 3" key="1">
    <citation type="submission" date="2020-02" db="EMBL/GenBank/DDBJ databases">
        <authorList>
            <person name="Ma Q."/>
            <person name="Huang Y."/>
            <person name="Song X."/>
            <person name="Pei D."/>
        </authorList>
    </citation>
    <scope>NUCLEOTIDE SEQUENCE [LARGE SCALE GENOMIC DNA]</scope>
    <source>
        <strain evidence="2">Sxm20200214</strain>
        <tissue evidence="2">Leaf</tissue>
    </source>
</reference>
<proteinExistence type="predicted"/>
<gene>
    <name evidence="2" type="ORF">Bca52824_081763</name>
</gene>
<name>A0A8X7TRJ4_BRACI</name>
<evidence type="ECO:0000313" key="3">
    <source>
        <dbReference type="Proteomes" id="UP000886595"/>
    </source>
</evidence>
<evidence type="ECO:0000313" key="2">
    <source>
        <dbReference type="EMBL" id="KAG2251627.1"/>
    </source>
</evidence>
<dbReference type="EMBL" id="JAAMPC010000016">
    <property type="protein sequence ID" value="KAG2251627.1"/>
    <property type="molecule type" value="Genomic_DNA"/>
</dbReference>
<dbReference type="Proteomes" id="UP000886595">
    <property type="component" value="Unassembled WGS sequence"/>
</dbReference>
<feature type="region of interest" description="Disordered" evidence="1">
    <location>
        <begin position="1"/>
        <end position="41"/>
    </location>
</feature>
<accession>A0A8X7TRJ4</accession>
<dbReference type="OrthoDB" id="6482909at2759"/>
<dbReference type="AlphaFoldDB" id="A0A8X7TRJ4"/>
<comment type="caution">
    <text evidence="2">The sequence shown here is derived from an EMBL/GenBank/DDBJ whole genome shotgun (WGS) entry which is preliminary data.</text>
</comment>
<sequence length="156" mass="17685">MAAGGKRPRGIFNMLDTVKQPVKQSRKEKNKGKPSTEGDHGINGNMETWIKKYGRSFLMISLKRNRMPNIWCLEFYGKNIRMNCLGNKGCPMMLSLRSRQMNRLITYNVFTREWAKVPGCTVPGGRKRLWIACGTAFHPVAEPHCMRGGLLPPTTS</sequence>